<proteinExistence type="predicted"/>
<sequence>MLMATIHPYQFKANEEPFAVRFTLSSMDVTVPPIDRTDPSPTLGEVILEKLYKDETHEDVFFIFDSISDASASTGEPEINPDITSDSSTDDTVSLEDQQSPSMDPGKADEENDQFKPDANCAQDSGPVTIGAHKLVLCQWPYFKAMFESGFMESGAGNKEVRIKDASPNAFLQLLRFMYTGRLPEDSKPKTTYMDPLNKYTDASWESLYLLADRYKVEELIVIARAKILSKFSSEEIVPFLFRTAYLFADLREPVIKYMVESCGSIVASKSTRLDYMDHPDGVQIFGELFEQLYATQNSSVAVGTQEPDITLDSVAETDVDFGMSLDYQEEQGVGQEESTTTHEKQNKTHKNLEVSKTALGHRTQRSTAIKAHKLVLCQWPYFKVMFEGRFTESGPGPKQISIKDLDATNYIPFLFRSAYMFNELRGPVIKIVVETCGNQMAKRSIRDSYKDHPDFIDILGELFEQHHMLHDK</sequence>
<evidence type="ECO:0000259" key="2">
    <source>
        <dbReference type="PROSITE" id="PS50097"/>
    </source>
</evidence>
<dbReference type="InterPro" id="IPR011333">
    <property type="entry name" value="SKP1/BTB/POZ_sf"/>
</dbReference>
<dbReference type="SMART" id="SM00225">
    <property type="entry name" value="BTB"/>
    <property type="match status" value="1"/>
</dbReference>
<dbReference type="Proteomes" id="UP000696485">
    <property type="component" value="Unassembled WGS sequence"/>
</dbReference>
<feature type="domain" description="BTB" evidence="2">
    <location>
        <begin position="117"/>
        <end position="187"/>
    </location>
</feature>
<accession>A0A9P5SGA7</accession>
<reference evidence="3" key="1">
    <citation type="journal article" date="2020" name="Fungal Divers.">
        <title>Resolving the Mortierellaceae phylogeny through synthesis of multi-gene phylogenetics and phylogenomics.</title>
        <authorList>
            <person name="Vandepol N."/>
            <person name="Liber J."/>
            <person name="Desiro A."/>
            <person name="Na H."/>
            <person name="Kennedy M."/>
            <person name="Barry K."/>
            <person name="Grigoriev I.V."/>
            <person name="Miller A.N."/>
            <person name="O'Donnell K."/>
            <person name="Stajich J.E."/>
            <person name="Bonito G."/>
        </authorList>
    </citation>
    <scope>NUCLEOTIDE SEQUENCE</scope>
    <source>
        <strain evidence="3">NVP1</strain>
    </source>
</reference>
<dbReference type="AlphaFoldDB" id="A0A9P5SGA7"/>
<dbReference type="SUPFAM" id="SSF54695">
    <property type="entry name" value="POZ domain"/>
    <property type="match status" value="1"/>
</dbReference>
<gene>
    <name evidence="3" type="ORF">BG006_009803</name>
</gene>
<evidence type="ECO:0000256" key="1">
    <source>
        <dbReference type="SAM" id="MobiDB-lite"/>
    </source>
</evidence>
<comment type="caution">
    <text evidence="3">The sequence shown here is derived from an EMBL/GenBank/DDBJ whole genome shotgun (WGS) entry which is preliminary data.</text>
</comment>
<dbReference type="EMBL" id="JAAAUY010000733">
    <property type="protein sequence ID" value="KAF9326817.1"/>
    <property type="molecule type" value="Genomic_DNA"/>
</dbReference>
<feature type="compositionally biased region" description="Basic and acidic residues" evidence="1">
    <location>
        <begin position="106"/>
        <end position="116"/>
    </location>
</feature>
<evidence type="ECO:0000313" key="4">
    <source>
        <dbReference type="Proteomes" id="UP000696485"/>
    </source>
</evidence>
<evidence type="ECO:0000313" key="3">
    <source>
        <dbReference type="EMBL" id="KAF9326817.1"/>
    </source>
</evidence>
<dbReference type="Gene3D" id="3.30.710.10">
    <property type="entry name" value="Potassium Channel Kv1.1, Chain A"/>
    <property type="match status" value="2"/>
</dbReference>
<keyword evidence="4" id="KW-1185">Reference proteome</keyword>
<dbReference type="PANTHER" id="PTHR24413">
    <property type="entry name" value="SPECKLE-TYPE POZ PROTEIN"/>
    <property type="match status" value="1"/>
</dbReference>
<organism evidence="3 4">
    <name type="scientific">Podila minutissima</name>
    <dbReference type="NCBI Taxonomy" id="64525"/>
    <lineage>
        <taxon>Eukaryota</taxon>
        <taxon>Fungi</taxon>
        <taxon>Fungi incertae sedis</taxon>
        <taxon>Mucoromycota</taxon>
        <taxon>Mortierellomycotina</taxon>
        <taxon>Mortierellomycetes</taxon>
        <taxon>Mortierellales</taxon>
        <taxon>Mortierellaceae</taxon>
        <taxon>Podila</taxon>
    </lineage>
</organism>
<protein>
    <recommendedName>
        <fullName evidence="2">BTB domain-containing protein</fullName>
    </recommendedName>
</protein>
<dbReference type="Pfam" id="PF00651">
    <property type="entry name" value="BTB"/>
    <property type="match status" value="1"/>
</dbReference>
<name>A0A9P5SGA7_9FUNG</name>
<dbReference type="PROSITE" id="PS50097">
    <property type="entry name" value="BTB"/>
    <property type="match status" value="1"/>
</dbReference>
<feature type="region of interest" description="Disordered" evidence="1">
    <location>
        <begin position="71"/>
        <end position="123"/>
    </location>
</feature>
<dbReference type="InterPro" id="IPR000210">
    <property type="entry name" value="BTB/POZ_dom"/>
</dbReference>
<dbReference type="CDD" id="cd18186">
    <property type="entry name" value="BTB_POZ_ZBTB_KLHL-like"/>
    <property type="match status" value="2"/>
</dbReference>